<keyword evidence="5" id="KW-0119">Carbohydrate metabolism</keyword>
<dbReference type="KEGG" id="sus:Acid_6358"/>
<dbReference type="PANTHER" id="PTHR46193:SF18">
    <property type="entry name" value="HEXITOL PHOSPHATASE B"/>
    <property type="match status" value="1"/>
</dbReference>
<gene>
    <name evidence="6" type="ordered locus">Acid_6358</name>
</gene>
<accession>Q01ST6</accession>
<evidence type="ECO:0000256" key="5">
    <source>
        <dbReference type="ARBA" id="ARBA00023277"/>
    </source>
</evidence>
<dbReference type="NCBIfam" id="TIGR01549">
    <property type="entry name" value="HAD-SF-IA-v1"/>
    <property type="match status" value="1"/>
</dbReference>
<proteinExistence type="inferred from homology"/>
<dbReference type="PANTHER" id="PTHR46193">
    <property type="entry name" value="6-PHOSPHOGLUCONATE PHOSPHATASE"/>
    <property type="match status" value="1"/>
</dbReference>
<dbReference type="OrthoDB" id="9797743at2"/>
<dbReference type="NCBIfam" id="TIGR01509">
    <property type="entry name" value="HAD-SF-IA-v3"/>
    <property type="match status" value="1"/>
</dbReference>
<comment type="similarity">
    <text evidence="2">Belongs to the HAD-like hydrolase superfamily. CbbY/CbbZ/Gph/YieH family.</text>
</comment>
<dbReference type="STRING" id="234267.Acid_6358"/>
<organism evidence="6">
    <name type="scientific">Solibacter usitatus (strain Ellin6076)</name>
    <dbReference type="NCBI Taxonomy" id="234267"/>
    <lineage>
        <taxon>Bacteria</taxon>
        <taxon>Pseudomonadati</taxon>
        <taxon>Acidobacteriota</taxon>
        <taxon>Terriglobia</taxon>
        <taxon>Bryobacterales</taxon>
        <taxon>Solibacteraceae</taxon>
        <taxon>Candidatus Solibacter</taxon>
    </lineage>
</organism>
<name>Q01ST6_SOLUE</name>
<keyword evidence="6" id="KW-0378">Hydrolase</keyword>
<dbReference type="Gene3D" id="3.40.50.1000">
    <property type="entry name" value="HAD superfamily/HAD-like"/>
    <property type="match status" value="1"/>
</dbReference>
<evidence type="ECO:0000256" key="2">
    <source>
        <dbReference type="ARBA" id="ARBA00006171"/>
    </source>
</evidence>
<dbReference type="CDD" id="cd07505">
    <property type="entry name" value="HAD_BPGM-like"/>
    <property type="match status" value="1"/>
</dbReference>
<comment type="cofactor">
    <cofactor evidence="1">
        <name>Mg(2+)</name>
        <dbReference type="ChEBI" id="CHEBI:18420"/>
    </cofactor>
</comment>
<dbReference type="Gene3D" id="1.10.150.240">
    <property type="entry name" value="Putative phosphatase, domain 2"/>
    <property type="match status" value="1"/>
</dbReference>
<dbReference type="GO" id="GO:0046872">
    <property type="term" value="F:metal ion binding"/>
    <property type="evidence" value="ECO:0007669"/>
    <property type="project" value="UniProtKB-KW"/>
</dbReference>
<dbReference type="InterPro" id="IPR036412">
    <property type="entry name" value="HAD-like_sf"/>
</dbReference>
<reference evidence="6" key="1">
    <citation type="submission" date="2006-10" db="EMBL/GenBank/DDBJ databases">
        <title>Complete sequence of Solibacter usitatus Ellin6076.</title>
        <authorList>
            <consortium name="US DOE Joint Genome Institute"/>
            <person name="Copeland A."/>
            <person name="Lucas S."/>
            <person name="Lapidus A."/>
            <person name="Barry K."/>
            <person name="Detter J.C."/>
            <person name="Glavina del Rio T."/>
            <person name="Hammon N."/>
            <person name="Israni S."/>
            <person name="Dalin E."/>
            <person name="Tice H."/>
            <person name="Pitluck S."/>
            <person name="Thompson L.S."/>
            <person name="Brettin T."/>
            <person name="Bruce D."/>
            <person name="Han C."/>
            <person name="Tapia R."/>
            <person name="Gilna P."/>
            <person name="Schmutz J."/>
            <person name="Larimer F."/>
            <person name="Land M."/>
            <person name="Hauser L."/>
            <person name="Kyrpides N."/>
            <person name="Mikhailova N."/>
            <person name="Janssen P.H."/>
            <person name="Kuske C.R."/>
            <person name="Richardson P."/>
        </authorList>
    </citation>
    <scope>NUCLEOTIDE SEQUENCE</scope>
    <source>
        <strain evidence="6">Ellin6076</strain>
    </source>
</reference>
<evidence type="ECO:0000256" key="1">
    <source>
        <dbReference type="ARBA" id="ARBA00001946"/>
    </source>
</evidence>
<dbReference type="SFLD" id="SFLDG01135">
    <property type="entry name" value="C1.5.6:_HAD__Beta-PGM__Phospha"/>
    <property type="match status" value="1"/>
</dbReference>
<keyword evidence="4" id="KW-0460">Magnesium</keyword>
<dbReference type="EMBL" id="CP000473">
    <property type="protein sequence ID" value="ABJ87284.1"/>
    <property type="molecule type" value="Genomic_DNA"/>
</dbReference>
<dbReference type="SFLD" id="SFLDS00003">
    <property type="entry name" value="Haloacid_Dehalogenase"/>
    <property type="match status" value="1"/>
</dbReference>
<dbReference type="InterPro" id="IPR051600">
    <property type="entry name" value="Beta-PGM-like"/>
</dbReference>
<dbReference type="Pfam" id="PF00702">
    <property type="entry name" value="Hydrolase"/>
    <property type="match status" value="1"/>
</dbReference>
<dbReference type="FunCoup" id="Q01ST6">
    <property type="interactions" value="450"/>
</dbReference>
<protein>
    <submittedName>
        <fullName evidence="6">HAD-superfamily hydrolase, subfamily IA, variant 3</fullName>
    </submittedName>
</protein>
<dbReference type="SFLD" id="SFLDG01129">
    <property type="entry name" value="C1.5:_HAD__Beta-PGM__Phosphata"/>
    <property type="match status" value="1"/>
</dbReference>
<dbReference type="InParanoid" id="Q01ST6"/>
<dbReference type="SUPFAM" id="SSF56784">
    <property type="entry name" value="HAD-like"/>
    <property type="match status" value="1"/>
</dbReference>
<evidence type="ECO:0000256" key="3">
    <source>
        <dbReference type="ARBA" id="ARBA00022723"/>
    </source>
</evidence>
<dbReference type="AlphaFoldDB" id="Q01ST6"/>
<dbReference type="InterPro" id="IPR023214">
    <property type="entry name" value="HAD_sf"/>
</dbReference>
<dbReference type="GO" id="GO:0016787">
    <property type="term" value="F:hydrolase activity"/>
    <property type="evidence" value="ECO:0007669"/>
    <property type="project" value="UniProtKB-KW"/>
</dbReference>
<evidence type="ECO:0000313" key="6">
    <source>
        <dbReference type="EMBL" id="ABJ87284.1"/>
    </source>
</evidence>
<dbReference type="InterPro" id="IPR006439">
    <property type="entry name" value="HAD-SF_hydro_IA"/>
</dbReference>
<dbReference type="HOGENOM" id="CLU_045011_13_2_0"/>
<keyword evidence="3" id="KW-0479">Metal-binding</keyword>
<sequence precursor="true">MIALLFDMDGVIVDSNPMHRQAWEIFNRRYGVETTMAMHERMYGKRNDEIVRDFFGDALSDEEVAGRGFAKETLYREMVAGRVEEMLVPGLRDFLERHRDLPMGLASNAEPQNVALFLDGAGLRPYFGAVVDGHQVARPKPFPDIYLRAANILNTEPEDCIVFEDSHSGVAAGLAAGMRVIGLRTTFVNLPGTVLTVDNFLSGNLETWLQTLVRSA</sequence>
<dbReference type="InterPro" id="IPR023198">
    <property type="entry name" value="PGP-like_dom2"/>
</dbReference>
<evidence type="ECO:0000256" key="4">
    <source>
        <dbReference type="ARBA" id="ARBA00022842"/>
    </source>
</evidence>
<dbReference type="eggNOG" id="COG0637">
    <property type="taxonomic scope" value="Bacteria"/>
</dbReference>